<dbReference type="InterPro" id="IPR040605">
    <property type="entry name" value="Glyco_hydro2_dom5"/>
</dbReference>
<accession>A0A1M6UIB1</accession>
<dbReference type="SUPFAM" id="SSF51445">
    <property type="entry name" value="(Trans)glycosidases"/>
    <property type="match status" value="1"/>
</dbReference>
<dbReference type="Pfam" id="PF02836">
    <property type="entry name" value="Glyco_hydro_2_C"/>
    <property type="match status" value="1"/>
</dbReference>
<dbReference type="PROSITE" id="PS00608">
    <property type="entry name" value="GLYCOSYL_HYDROL_F2_2"/>
    <property type="match status" value="1"/>
</dbReference>
<sequence>MHLKTGKLLYLGMVCLLLACGKKEERNAHIPDQSFNDGWRFHKGELEAQATDYNDTDWEIVNLPHDWAIAGPFDRKHNARTGGLPVTGMGWYRKTFEIDPSMEGKNISIEFDGAMNDAYVWVNGELVGNRPFGYIGFEFDITNQVNFGQKNVIAVRLNPKDLSSRWYPGAGLYRNVRIKYNDPTHIAQWGTYITTPKITSTLAVVLIQTKLNTQASKQVTLKTTLLDQEGNTVQSKTQRIQSKSEQITLETELQVNTPSLWQPDSPYLYTIVSEILDQDQIIDRYETPFGIRNIEITTNEGLLVNGERVQLNGVCMHHDLGPLGSAVNYRATERQVEILQSMGVNAIRTSHNPPSPELLEICDKKGVLVIVEAFDEWKIGKVENGYNLFFDEWHERDLRDMIKRDRNHPSVVMWSIGNEILEQSQKDGWKLTKHLSAICHDEDPSRKTTIGFNYYPAPYKNQLAFQVDVVGLNYWPLQLKELREQYPDMILYGSETSSQTSSRGIYHLPIQADVVKETGQVSSYDGTVGPPWAYPPDVEFEQQERNTHSLGEFMWTGFDYLGEPTPYGGRDNSTNGHWNGDWPSHSSYFAPIDLVGLPKDRYYLYQSQWTKEPMVHLLPHWNWEGKEGEKIPVYAYTNAEEAELFVNGKSMGKKVKGVDKTPIPAEFHFFDKGTYMSPYRLSWEVPYSPGDLKVVAYTDGQEVASKSVSTAGEATQIQLDIDRTQINADGQDLSFVTVSIRDEEGNLVPNADHLIQFEVSGAGTIAAVGNGNPRSLRSFKGDKMEAFSGQLMLIVQSQKGEKGEIKIEAKADELTTAKSSIQTL</sequence>
<evidence type="ECO:0000259" key="5">
    <source>
        <dbReference type="Pfam" id="PF02836"/>
    </source>
</evidence>
<keyword evidence="2" id="KW-0378">Hydrolase</keyword>
<proteinExistence type="inferred from homology"/>
<dbReference type="InterPro" id="IPR013783">
    <property type="entry name" value="Ig-like_fold"/>
</dbReference>
<dbReference type="SUPFAM" id="SSF49303">
    <property type="entry name" value="beta-Galactosidase/glucuronidase domain"/>
    <property type="match status" value="1"/>
</dbReference>
<protein>
    <submittedName>
        <fullName evidence="9">Beta-galactosidase</fullName>
    </submittedName>
</protein>
<dbReference type="InterPro" id="IPR036156">
    <property type="entry name" value="Beta-gal/glucu_dom_sf"/>
</dbReference>
<dbReference type="InterPro" id="IPR008979">
    <property type="entry name" value="Galactose-bd-like_sf"/>
</dbReference>
<evidence type="ECO:0000259" key="8">
    <source>
        <dbReference type="Pfam" id="PF18565"/>
    </source>
</evidence>
<dbReference type="GO" id="GO:0005975">
    <property type="term" value="P:carbohydrate metabolic process"/>
    <property type="evidence" value="ECO:0007669"/>
    <property type="project" value="InterPro"/>
</dbReference>
<keyword evidence="10" id="KW-1185">Reference proteome</keyword>
<evidence type="ECO:0000259" key="4">
    <source>
        <dbReference type="Pfam" id="PF00703"/>
    </source>
</evidence>
<gene>
    <name evidence="9" type="ORF">SAMN04488028_107131</name>
</gene>
<dbReference type="EMBL" id="FRAA01000007">
    <property type="protein sequence ID" value="SHK68952.1"/>
    <property type="molecule type" value="Genomic_DNA"/>
</dbReference>
<comment type="similarity">
    <text evidence="1">Belongs to the glycosyl hydrolase 2 family.</text>
</comment>
<evidence type="ECO:0000313" key="9">
    <source>
        <dbReference type="EMBL" id="SHK68952.1"/>
    </source>
</evidence>
<dbReference type="Gene3D" id="2.60.120.260">
    <property type="entry name" value="Galactose-binding domain-like"/>
    <property type="match status" value="1"/>
</dbReference>
<evidence type="ECO:0000259" key="7">
    <source>
        <dbReference type="Pfam" id="PF16355"/>
    </source>
</evidence>
<dbReference type="PANTHER" id="PTHR42732">
    <property type="entry name" value="BETA-GALACTOSIDASE"/>
    <property type="match status" value="1"/>
</dbReference>
<dbReference type="SUPFAM" id="SSF49785">
    <property type="entry name" value="Galactose-binding domain-like"/>
    <property type="match status" value="1"/>
</dbReference>
<dbReference type="RefSeq" id="WP_084190607.1">
    <property type="nucleotide sequence ID" value="NZ_FRAA01000007.1"/>
</dbReference>
<dbReference type="InterPro" id="IPR017853">
    <property type="entry name" value="GH"/>
</dbReference>
<evidence type="ECO:0000313" key="10">
    <source>
        <dbReference type="Proteomes" id="UP000184474"/>
    </source>
</evidence>
<dbReference type="PANTHER" id="PTHR42732:SF1">
    <property type="entry name" value="BETA-MANNOSIDASE"/>
    <property type="match status" value="1"/>
</dbReference>
<dbReference type="Pfam" id="PF02837">
    <property type="entry name" value="Glyco_hydro_2_N"/>
    <property type="match status" value="1"/>
</dbReference>
<dbReference type="InterPro" id="IPR006104">
    <property type="entry name" value="Glyco_hydro_2_N"/>
</dbReference>
<dbReference type="STRING" id="156994.SAMN04488028_107131"/>
<feature type="domain" description="Glycoside hydrolase family 2 immunoglobulin-like beta-sandwich" evidence="4">
    <location>
        <begin position="193"/>
        <end position="292"/>
    </location>
</feature>
<dbReference type="Pfam" id="PF18565">
    <property type="entry name" value="Glyco_hydro2_C5"/>
    <property type="match status" value="1"/>
</dbReference>
<evidence type="ECO:0000256" key="3">
    <source>
        <dbReference type="ARBA" id="ARBA00023295"/>
    </source>
</evidence>
<dbReference type="Gene3D" id="2.60.40.10">
    <property type="entry name" value="Immunoglobulins"/>
    <property type="match status" value="3"/>
</dbReference>
<reference evidence="10" key="1">
    <citation type="submission" date="2016-11" db="EMBL/GenBank/DDBJ databases">
        <authorList>
            <person name="Varghese N."/>
            <person name="Submissions S."/>
        </authorList>
    </citation>
    <scope>NUCLEOTIDE SEQUENCE [LARGE SCALE GENOMIC DNA]</scope>
    <source>
        <strain evidence="10">DSM 26134</strain>
    </source>
</reference>
<dbReference type="InterPro" id="IPR006101">
    <property type="entry name" value="Glyco_hydro_2"/>
</dbReference>
<dbReference type="Pfam" id="PF00703">
    <property type="entry name" value="Glyco_hydro_2"/>
    <property type="match status" value="1"/>
</dbReference>
<feature type="domain" description="Glycoside hydrolase family 2 catalytic" evidence="5">
    <location>
        <begin position="298"/>
        <end position="449"/>
    </location>
</feature>
<dbReference type="PROSITE" id="PS51257">
    <property type="entry name" value="PROKAR_LIPOPROTEIN"/>
    <property type="match status" value="1"/>
</dbReference>
<dbReference type="PRINTS" id="PR00132">
    <property type="entry name" value="GLHYDRLASE2"/>
</dbReference>
<feature type="domain" description="DUF4982" evidence="7">
    <location>
        <begin position="628"/>
        <end position="704"/>
    </location>
</feature>
<evidence type="ECO:0000259" key="6">
    <source>
        <dbReference type="Pfam" id="PF02837"/>
    </source>
</evidence>
<dbReference type="AlphaFoldDB" id="A0A1M6UIB1"/>
<dbReference type="NCBIfam" id="NF041463">
    <property type="entry name" value="GalB"/>
    <property type="match status" value="1"/>
</dbReference>
<dbReference type="GO" id="GO:0004553">
    <property type="term" value="F:hydrolase activity, hydrolyzing O-glycosyl compounds"/>
    <property type="evidence" value="ECO:0007669"/>
    <property type="project" value="InterPro"/>
</dbReference>
<dbReference type="SUPFAM" id="SSF49373">
    <property type="entry name" value="Invasin/intimin cell-adhesion fragments"/>
    <property type="match status" value="1"/>
</dbReference>
<evidence type="ECO:0000256" key="1">
    <source>
        <dbReference type="ARBA" id="ARBA00007401"/>
    </source>
</evidence>
<evidence type="ECO:0000256" key="2">
    <source>
        <dbReference type="ARBA" id="ARBA00022801"/>
    </source>
</evidence>
<dbReference type="InterPro" id="IPR023232">
    <property type="entry name" value="Glyco_hydro_2_AS"/>
</dbReference>
<dbReference type="InterPro" id="IPR006103">
    <property type="entry name" value="Glyco_hydro_2_cat"/>
</dbReference>
<feature type="domain" description="Glycoside hydrolase family 2" evidence="8">
    <location>
        <begin position="717"/>
        <end position="818"/>
    </location>
</feature>
<organism evidence="9 10">
    <name type="scientific">Reichenbachiella agariperforans</name>
    <dbReference type="NCBI Taxonomy" id="156994"/>
    <lineage>
        <taxon>Bacteria</taxon>
        <taxon>Pseudomonadati</taxon>
        <taxon>Bacteroidota</taxon>
        <taxon>Cytophagia</taxon>
        <taxon>Cytophagales</taxon>
        <taxon>Reichenbachiellaceae</taxon>
        <taxon>Reichenbachiella</taxon>
    </lineage>
</organism>
<name>A0A1M6UIB1_REIAG</name>
<dbReference type="Pfam" id="PF16355">
    <property type="entry name" value="DUF4982"/>
    <property type="match status" value="1"/>
</dbReference>
<keyword evidence="3" id="KW-0326">Glycosidase</keyword>
<dbReference type="InterPro" id="IPR032311">
    <property type="entry name" value="DUF4982"/>
</dbReference>
<feature type="domain" description="Glycosyl hydrolases family 2 sugar binding" evidence="6">
    <location>
        <begin position="86"/>
        <end position="161"/>
    </location>
</feature>
<dbReference type="InterPro" id="IPR048229">
    <property type="entry name" value="GalB-like"/>
</dbReference>
<dbReference type="InterPro" id="IPR008964">
    <property type="entry name" value="Invasin/intimin_cell_adhesion"/>
</dbReference>
<dbReference type="Proteomes" id="UP000184474">
    <property type="component" value="Unassembled WGS sequence"/>
</dbReference>
<dbReference type="Gene3D" id="3.20.20.80">
    <property type="entry name" value="Glycosidases"/>
    <property type="match status" value="1"/>
</dbReference>
<dbReference type="InterPro" id="IPR051913">
    <property type="entry name" value="GH2_Domain-Containing"/>
</dbReference>
<dbReference type="InterPro" id="IPR006102">
    <property type="entry name" value="Ig-like_GH2"/>
</dbReference>